<dbReference type="PANTHER" id="PTHR45560">
    <property type="entry name" value="OS04G0163150 PROTEIN-RELATED"/>
    <property type="match status" value="1"/>
</dbReference>
<dbReference type="Pfam" id="PF03478">
    <property type="entry name" value="Beta-prop_KIB1-4"/>
    <property type="match status" value="1"/>
</dbReference>
<keyword evidence="3" id="KW-1185">Reference proteome</keyword>
<gene>
    <name evidence="2" type="ORF">PVAP13_7KG035500</name>
</gene>
<evidence type="ECO:0000313" key="3">
    <source>
        <dbReference type="Proteomes" id="UP000823388"/>
    </source>
</evidence>
<dbReference type="OrthoDB" id="694239at2759"/>
<organism evidence="2 3">
    <name type="scientific">Panicum virgatum</name>
    <name type="common">Blackwell switchgrass</name>
    <dbReference type="NCBI Taxonomy" id="38727"/>
    <lineage>
        <taxon>Eukaryota</taxon>
        <taxon>Viridiplantae</taxon>
        <taxon>Streptophyta</taxon>
        <taxon>Embryophyta</taxon>
        <taxon>Tracheophyta</taxon>
        <taxon>Spermatophyta</taxon>
        <taxon>Magnoliopsida</taxon>
        <taxon>Liliopsida</taxon>
        <taxon>Poales</taxon>
        <taxon>Poaceae</taxon>
        <taxon>PACMAD clade</taxon>
        <taxon>Panicoideae</taxon>
        <taxon>Panicodae</taxon>
        <taxon>Paniceae</taxon>
        <taxon>Panicinae</taxon>
        <taxon>Panicum</taxon>
        <taxon>Panicum sect. Hiantes</taxon>
    </lineage>
</organism>
<dbReference type="PANTHER" id="PTHR45560:SF4">
    <property type="entry name" value="OS04G0164500 PROTEIN"/>
    <property type="match status" value="1"/>
</dbReference>
<name>A0A8T0QIT0_PANVG</name>
<dbReference type="AlphaFoldDB" id="A0A8T0QIT0"/>
<accession>A0A8T0QIT0</accession>
<feature type="domain" description="KIB1-4 beta-propeller" evidence="1">
    <location>
        <begin position="4"/>
        <end position="289"/>
    </location>
</feature>
<dbReference type="EMBL" id="CM029049">
    <property type="protein sequence ID" value="KAG2570626.1"/>
    <property type="molecule type" value="Genomic_DNA"/>
</dbReference>
<dbReference type="InterPro" id="IPR005174">
    <property type="entry name" value="KIB1-4_b-propeller"/>
</dbReference>
<evidence type="ECO:0000259" key="1">
    <source>
        <dbReference type="Pfam" id="PF03478"/>
    </source>
</evidence>
<evidence type="ECO:0000313" key="2">
    <source>
        <dbReference type="EMBL" id="KAG2570626.1"/>
    </source>
</evidence>
<sequence>MLGHVVIGSNGGWLVTADEQGGLRMANPATGERADLPAITTIPFLNLVGRRWFFLDVEPFVQIRFGGPPPPEDKHWGPHPPRTYTLTAAQMRQSFYRKVVLSASPRPGSYAAMVITDRQIGAPAFATAEDPAWRMARSPDGVEDAIHHDGRFYSITYAGRIEAWRRNDETGEFTSRVVAPRLVYEDKHLRRKYLAASPDGRLMAVLKRSMEVEQQYHCKITRVSFEVRVLNQASGRWEVAADIGDAAVFVGVNSTVCVSTREHPGIAAGCIYFTDDEVGGACLRKEHGASYNQRSRGYGEPDDTELRETGVYSLKAGEGNE</sequence>
<protein>
    <recommendedName>
        <fullName evidence="1">KIB1-4 beta-propeller domain-containing protein</fullName>
    </recommendedName>
</protein>
<reference evidence="2" key="1">
    <citation type="submission" date="2020-05" db="EMBL/GenBank/DDBJ databases">
        <title>WGS assembly of Panicum virgatum.</title>
        <authorList>
            <person name="Lovell J.T."/>
            <person name="Jenkins J."/>
            <person name="Shu S."/>
            <person name="Juenger T.E."/>
            <person name="Schmutz J."/>
        </authorList>
    </citation>
    <scope>NUCLEOTIDE SEQUENCE</scope>
    <source>
        <strain evidence="2">AP13</strain>
    </source>
</reference>
<comment type="caution">
    <text evidence="2">The sequence shown here is derived from an EMBL/GenBank/DDBJ whole genome shotgun (WGS) entry which is preliminary data.</text>
</comment>
<dbReference type="Proteomes" id="UP000823388">
    <property type="component" value="Chromosome 7K"/>
</dbReference>
<proteinExistence type="predicted"/>